<sequence length="335" mass="37600">MKSINGWKKMPRCVVIGTTNSAISLAKGVLDGGGELVAVVSLKKELLPNNSVDIESFAKSVGCEYYEVDDINNFTSLFASFDMDYLIVSWPKILKENIYKLSKRATIVAHATDLPKNRGRHAGHWYKVLGLTDGVLSFFYMDSGVDSGEIILKLPFKILKSDTINDINKKIDKLSKDGICEILQNESLVRNKTKQVGIPNYWRKRNMHDVLIDVRMPIRYIISLVDSFCPPYPCAKLICESKVFDITKAEKIDKECNNIEYGKVFLLDDTSIILKCGDGAIKLYSNESFKDYFVKLQGLENKKGLINVENLDSAGGGGIYVLTPSFYIAKHKLEL</sequence>
<dbReference type="Pfam" id="PF02911">
    <property type="entry name" value="Formyl_trans_C"/>
    <property type="match status" value="1"/>
</dbReference>
<proteinExistence type="predicted"/>
<dbReference type="Pfam" id="PF00551">
    <property type="entry name" value="Formyl_trans_N"/>
    <property type="match status" value="1"/>
</dbReference>
<dbReference type="EMBL" id="JAQHXR010000002">
    <property type="protein sequence ID" value="MDA3969116.1"/>
    <property type="molecule type" value="Genomic_DNA"/>
</dbReference>
<dbReference type="Proteomes" id="UP001210261">
    <property type="component" value="Unassembled WGS sequence"/>
</dbReference>
<dbReference type="Gene3D" id="3.40.50.12230">
    <property type="match status" value="1"/>
</dbReference>
<feature type="domain" description="Formyl transferase C-terminal" evidence="2">
    <location>
        <begin position="209"/>
        <end position="283"/>
    </location>
</feature>
<name>A0ABT4VGG5_9HELI</name>
<comment type="caution">
    <text evidence="3">The sequence shown here is derived from an EMBL/GenBank/DDBJ whole genome shotgun (WGS) entry which is preliminary data.</text>
</comment>
<accession>A0ABT4VGG5</accession>
<dbReference type="InterPro" id="IPR011034">
    <property type="entry name" value="Formyl_transferase-like_C_sf"/>
</dbReference>
<dbReference type="InterPro" id="IPR036477">
    <property type="entry name" value="Formyl_transf_N_sf"/>
</dbReference>
<reference evidence="3 4" key="1">
    <citation type="submission" date="2023-01" db="EMBL/GenBank/DDBJ databases">
        <title>Description of Helicobacter ibis sp. nov. isolated from faecal droppings of black-faced ibis (Theristicus melanopis).</title>
        <authorList>
            <person name="Lopez-Cantillo M."/>
            <person name="Vidal-Veuthey B."/>
            <person name="Mella A."/>
            <person name="De La Haba R."/>
            <person name="Collado L."/>
        </authorList>
    </citation>
    <scope>NUCLEOTIDE SEQUENCE [LARGE SCALE GENOMIC DNA]</scope>
    <source>
        <strain evidence="3 4">A82</strain>
    </source>
</reference>
<dbReference type="SUPFAM" id="SSF53328">
    <property type="entry name" value="Formyltransferase"/>
    <property type="match status" value="1"/>
</dbReference>
<evidence type="ECO:0000259" key="2">
    <source>
        <dbReference type="Pfam" id="PF02911"/>
    </source>
</evidence>
<dbReference type="InterPro" id="IPR002376">
    <property type="entry name" value="Formyl_transf_N"/>
</dbReference>
<feature type="domain" description="Formyl transferase N-terminal" evidence="1">
    <location>
        <begin position="73"/>
        <end position="181"/>
    </location>
</feature>
<keyword evidence="4" id="KW-1185">Reference proteome</keyword>
<dbReference type="InterPro" id="IPR005793">
    <property type="entry name" value="Formyl_trans_C"/>
</dbReference>
<evidence type="ECO:0000259" key="1">
    <source>
        <dbReference type="Pfam" id="PF00551"/>
    </source>
</evidence>
<protein>
    <submittedName>
        <fullName evidence="3">Formyltransferase family protein</fullName>
    </submittedName>
</protein>
<gene>
    <name evidence="3" type="ORF">PF021_05435</name>
</gene>
<evidence type="ECO:0000313" key="4">
    <source>
        <dbReference type="Proteomes" id="UP001210261"/>
    </source>
</evidence>
<evidence type="ECO:0000313" key="3">
    <source>
        <dbReference type="EMBL" id="MDA3969116.1"/>
    </source>
</evidence>
<organism evidence="3 4">
    <name type="scientific">Helicobacter ibis</name>
    <dbReference type="NCBI Taxonomy" id="2962633"/>
    <lineage>
        <taxon>Bacteria</taxon>
        <taxon>Pseudomonadati</taxon>
        <taxon>Campylobacterota</taxon>
        <taxon>Epsilonproteobacteria</taxon>
        <taxon>Campylobacterales</taxon>
        <taxon>Helicobacteraceae</taxon>
        <taxon>Helicobacter</taxon>
    </lineage>
</organism>
<dbReference type="SUPFAM" id="SSF50486">
    <property type="entry name" value="FMT C-terminal domain-like"/>
    <property type="match status" value="1"/>
</dbReference>